<reference evidence="2" key="1">
    <citation type="submission" date="2023-03" db="EMBL/GenBank/DDBJ databases">
        <title>Massive genome expansion in bonnet fungi (Mycena s.s.) driven by repeated elements and novel gene families across ecological guilds.</title>
        <authorList>
            <consortium name="Lawrence Berkeley National Laboratory"/>
            <person name="Harder C.B."/>
            <person name="Miyauchi S."/>
            <person name="Viragh M."/>
            <person name="Kuo A."/>
            <person name="Thoen E."/>
            <person name="Andreopoulos B."/>
            <person name="Lu D."/>
            <person name="Skrede I."/>
            <person name="Drula E."/>
            <person name="Henrissat B."/>
            <person name="Morin E."/>
            <person name="Kohler A."/>
            <person name="Barry K."/>
            <person name="LaButti K."/>
            <person name="Morin E."/>
            <person name="Salamov A."/>
            <person name="Lipzen A."/>
            <person name="Mereny Z."/>
            <person name="Hegedus B."/>
            <person name="Baldrian P."/>
            <person name="Stursova M."/>
            <person name="Weitz H."/>
            <person name="Taylor A."/>
            <person name="Grigoriev I.V."/>
            <person name="Nagy L.G."/>
            <person name="Martin F."/>
            <person name="Kauserud H."/>
        </authorList>
    </citation>
    <scope>NUCLEOTIDE SEQUENCE</scope>
    <source>
        <strain evidence="2">CBHHK173m</strain>
    </source>
</reference>
<keyword evidence="1" id="KW-1133">Transmembrane helix</keyword>
<proteinExistence type="predicted"/>
<keyword evidence="3" id="KW-1185">Reference proteome</keyword>
<dbReference type="EMBL" id="JARJCN010000045">
    <property type="protein sequence ID" value="KAJ7082394.1"/>
    <property type="molecule type" value="Genomic_DNA"/>
</dbReference>
<feature type="transmembrane region" description="Helical" evidence="1">
    <location>
        <begin position="49"/>
        <end position="70"/>
    </location>
</feature>
<comment type="caution">
    <text evidence="2">The sequence shown here is derived from an EMBL/GenBank/DDBJ whole genome shotgun (WGS) entry which is preliminary data.</text>
</comment>
<evidence type="ECO:0000256" key="1">
    <source>
        <dbReference type="SAM" id="Phobius"/>
    </source>
</evidence>
<evidence type="ECO:0000313" key="2">
    <source>
        <dbReference type="EMBL" id="KAJ7082394.1"/>
    </source>
</evidence>
<feature type="transmembrane region" description="Helical" evidence="1">
    <location>
        <begin position="76"/>
        <end position="100"/>
    </location>
</feature>
<protein>
    <recommendedName>
        <fullName evidence="4">Transmembrane protein</fullName>
    </recommendedName>
</protein>
<evidence type="ECO:0000313" key="3">
    <source>
        <dbReference type="Proteomes" id="UP001222325"/>
    </source>
</evidence>
<organism evidence="2 3">
    <name type="scientific">Mycena belliarum</name>
    <dbReference type="NCBI Taxonomy" id="1033014"/>
    <lineage>
        <taxon>Eukaryota</taxon>
        <taxon>Fungi</taxon>
        <taxon>Dikarya</taxon>
        <taxon>Basidiomycota</taxon>
        <taxon>Agaricomycotina</taxon>
        <taxon>Agaricomycetes</taxon>
        <taxon>Agaricomycetidae</taxon>
        <taxon>Agaricales</taxon>
        <taxon>Marasmiineae</taxon>
        <taxon>Mycenaceae</taxon>
        <taxon>Mycena</taxon>
    </lineage>
</organism>
<dbReference type="PANTHER" id="PTHR38848">
    <property type="entry name" value="G-PROTEIN COUPLED RECEPTORS FAMILY 3 PROFILE DOMAIN-CONTAINING PROTEIN"/>
    <property type="match status" value="1"/>
</dbReference>
<feature type="transmembrane region" description="Helical" evidence="1">
    <location>
        <begin position="199"/>
        <end position="223"/>
    </location>
</feature>
<feature type="transmembrane region" description="Helical" evidence="1">
    <location>
        <begin position="121"/>
        <end position="142"/>
    </location>
</feature>
<evidence type="ECO:0008006" key="4">
    <source>
        <dbReference type="Google" id="ProtNLM"/>
    </source>
</evidence>
<feature type="transmembrane region" description="Helical" evidence="1">
    <location>
        <begin position="167"/>
        <end position="187"/>
    </location>
</feature>
<sequence length="342" mass="37401">MNHATMFPSVFLQASSAILYFMGVTILTIFLSQRVLAGEQWTRPTLPRVCILLVFLDSYLFLFCTGILVFGVGLQLNATACAAGIYLCITFYTTSKLLIYSFLTEKVYIVWDTQRSRLRSPVYLVCAITVGLYFGIILIMFLGRVQQFREGDGACVLGLKPTASLPLLTYDLYINILLTALFLWPLMRSKHSSIPLRRVAIRTLVASGVALTTSTVNIAVLTVMKGRELGWVCLASCGLDVILNAVALFWVTRGTTSSVSASSGTRGVNDSAPNVISLSVPPGSPGQNSFKIDRSPSKLYHMETLSPKKQEFQIRVTTESHVSTSPPPSGLAAIEAVDKIPR</sequence>
<keyword evidence="1" id="KW-0472">Membrane</keyword>
<feature type="transmembrane region" description="Helical" evidence="1">
    <location>
        <begin position="229"/>
        <end position="251"/>
    </location>
</feature>
<keyword evidence="1" id="KW-0812">Transmembrane</keyword>
<accession>A0AAD6TWX0</accession>
<dbReference type="PANTHER" id="PTHR38848:SF3">
    <property type="entry name" value="G-PROTEIN COUPLED RECEPTORS FAMILY 3 PROFILE DOMAIN-CONTAINING PROTEIN"/>
    <property type="match status" value="1"/>
</dbReference>
<dbReference type="Proteomes" id="UP001222325">
    <property type="component" value="Unassembled WGS sequence"/>
</dbReference>
<gene>
    <name evidence="2" type="ORF">B0H15DRAFT_952486</name>
</gene>
<dbReference type="AlphaFoldDB" id="A0AAD6TWX0"/>
<feature type="transmembrane region" description="Helical" evidence="1">
    <location>
        <begin position="17"/>
        <end position="37"/>
    </location>
</feature>
<name>A0AAD6TWX0_9AGAR</name>